<evidence type="ECO:0000313" key="2">
    <source>
        <dbReference type="EMBL" id="VFK47498.1"/>
    </source>
</evidence>
<evidence type="ECO:0000313" key="3">
    <source>
        <dbReference type="EMBL" id="VFK60921.1"/>
    </source>
</evidence>
<evidence type="ECO:0000313" key="1">
    <source>
        <dbReference type="EMBL" id="VFK45698.1"/>
    </source>
</evidence>
<dbReference type="AlphaFoldDB" id="A0A450YVX4"/>
<dbReference type="EMBL" id="CAADFW010000051">
    <property type="protein sequence ID" value="VFK60921.1"/>
    <property type="molecule type" value="Genomic_DNA"/>
</dbReference>
<organism evidence="1">
    <name type="scientific">Candidatus Kentrum sp. TC</name>
    <dbReference type="NCBI Taxonomy" id="2126339"/>
    <lineage>
        <taxon>Bacteria</taxon>
        <taxon>Pseudomonadati</taxon>
        <taxon>Pseudomonadota</taxon>
        <taxon>Gammaproteobacteria</taxon>
        <taxon>Candidatus Kentrum</taxon>
    </lineage>
</organism>
<gene>
    <name evidence="2" type="ORF">BECKTC1821D_GA0114238_10483</name>
    <name evidence="1" type="ORF">BECKTC1821E_GA0114239_10533</name>
    <name evidence="3" type="ORF">BECKTC1821F_GA0114240_105111</name>
</gene>
<sequence>MQNHALLVRGVASLGMRAWNTDHFHWREKRTPAKDLPFPPIQHGQKRRLGDLHLTEPLHASLAGLLFFQ</sequence>
<dbReference type="EMBL" id="CAADFS010000048">
    <property type="protein sequence ID" value="VFK47498.1"/>
    <property type="molecule type" value="Genomic_DNA"/>
</dbReference>
<name>A0A450YVX4_9GAMM</name>
<protein>
    <submittedName>
        <fullName evidence="1">Uncharacterized protein</fullName>
    </submittedName>
</protein>
<proteinExistence type="predicted"/>
<dbReference type="EMBL" id="CAADFT010000053">
    <property type="protein sequence ID" value="VFK45698.1"/>
    <property type="molecule type" value="Genomic_DNA"/>
</dbReference>
<reference evidence="1" key="1">
    <citation type="submission" date="2019-02" db="EMBL/GenBank/DDBJ databases">
        <authorList>
            <person name="Gruber-Vodicka R. H."/>
            <person name="Seah K. B. B."/>
        </authorList>
    </citation>
    <scope>NUCLEOTIDE SEQUENCE</scope>
    <source>
        <strain evidence="2">BECK_BZ123</strain>
        <strain evidence="1">BECK_BZ125</strain>
        <strain evidence="3">BECK_BZ126</strain>
    </source>
</reference>
<accession>A0A450YVX4</accession>